<dbReference type="SUPFAM" id="SSF56645">
    <property type="entry name" value="Acyl-CoA dehydrogenase NM domain-like"/>
    <property type="match status" value="1"/>
</dbReference>
<dbReference type="InterPro" id="IPR006089">
    <property type="entry name" value="Acyl-CoA_DH_CS"/>
</dbReference>
<dbReference type="InterPro" id="IPR009075">
    <property type="entry name" value="AcylCo_DH/oxidase_C"/>
</dbReference>
<gene>
    <name evidence="9" type="ORF">LVJ94_32995</name>
</gene>
<dbReference type="InterPro" id="IPR046373">
    <property type="entry name" value="Acyl-CoA_Oxase/DH_mid-dom_sf"/>
</dbReference>
<evidence type="ECO:0000259" key="7">
    <source>
        <dbReference type="Pfam" id="PF02770"/>
    </source>
</evidence>
<evidence type="ECO:0000313" key="9">
    <source>
        <dbReference type="EMBL" id="WXB01720.1"/>
    </source>
</evidence>
<dbReference type="Proteomes" id="UP001374803">
    <property type="component" value="Chromosome"/>
</dbReference>
<keyword evidence="3 5" id="KW-0285">Flavoprotein</keyword>
<keyword evidence="5" id="KW-0560">Oxidoreductase</keyword>
<accession>A0ABZ2KUH0</accession>
<evidence type="ECO:0000256" key="3">
    <source>
        <dbReference type="ARBA" id="ARBA00022630"/>
    </source>
</evidence>
<dbReference type="InterPro" id="IPR013786">
    <property type="entry name" value="AcylCoA_DH/ox_N"/>
</dbReference>
<comment type="similarity">
    <text evidence="2 5">Belongs to the acyl-CoA dehydrogenase family.</text>
</comment>
<feature type="domain" description="Acyl-CoA dehydrogenase/oxidase N-terminal" evidence="8">
    <location>
        <begin position="13"/>
        <end position="123"/>
    </location>
</feature>
<evidence type="ECO:0000256" key="5">
    <source>
        <dbReference type="RuleBase" id="RU362125"/>
    </source>
</evidence>
<comment type="cofactor">
    <cofactor evidence="1 5">
        <name>FAD</name>
        <dbReference type="ChEBI" id="CHEBI:57692"/>
    </cofactor>
</comment>
<dbReference type="SUPFAM" id="SSF47203">
    <property type="entry name" value="Acyl-CoA dehydrogenase C-terminal domain-like"/>
    <property type="match status" value="1"/>
</dbReference>
<proteinExistence type="inferred from homology"/>
<dbReference type="EMBL" id="CP089983">
    <property type="protein sequence ID" value="WXB01720.1"/>
    <property type="molecule type" value="Genomic_DNA"/>
</dbReference>
<dbReference type="Pfam" id="PF02771">
    <property type="entry name" value="Acyl-CoA_dh_N"/>
    <property type="match status" value="1"/>
</dbReference>
<evidence type="ECO:0000259" key="8">
    <source>
        <dbReference type="Pfam" id="PF02771"/>
    </source>
</evidence>
<protein>
    <submittedName>
        <fullName evidence="9">Acyl-CoA dehydrogenase family protein</fullName>
    </submittedName>
</protein>
<dbReference type="InterPro" id="IPR045008">
    <property type="entry name" value="ACX4-like"/>
</dbReference>
<evidence type="ECO:0000256" key="4">
    <source>
        <dbReference type="ARBA" id="ARBA00022827"/>
    </source>
</evidence>
<dbReference type="Gene3D" id="2.40.110.10">
    <property type="entry name" value="Butyryl-CoA Dehydrogenase, subunit A, domain 2"/>
    <property type="match status" value="1"/>
</dbReference>
<feature type="domain" description="Acyl-CoA oxidase/dehydrogenase middle" evidence="7">
    <location>
        <begin position="128"/>
        <end position="219"/>
    </location>
</feature>
<dbReference type="PANTHER" id="PTHR43188">
    <property type="entry name" value="ACYL-COENZYME A OXIDASE"/>
    <property type="match status" value="1"/>
</dbReference>
<dbReference type="InterPro" id="IPR037069">
    <property type="entry name" value="AcylCoA_DH/ox_N_sf"/>
</dbReference>
<dbReference type="InterPro" id="IPR009100">
    <property type="entry name" value="AcylCoA_DH/oxidase_NM_dom_sf"/>
</dbReference>
<dbReference type="RefSeq" id="WP_394831338.1">
    <property type="nucleotide sequence ID" value="NZ_CP089929.1"/>
</dbReference>
<evidence type="ECO:0000256" key="2">
    <source>
        <dbReference type="ARBA" id="ARBA00009347"/>
    </source>
</evidence>
<dbReference type="InterPro" id="IPR036250">
    <property type="entry name" value="AcylCo_DH-like_C"/>
</dbReference>
<dbReference type="Gene3D" id="1.10.540.10">
    <property type="entry name" value="Acyl-CoA dehydrogenase/oxidase, N-terminal domain"/>
    <property type="match status" value="1"/>
</dbReference>
<reference evidence="9" key="1">
    <citation type="submission" date="2021-12" db="EMBL/GenBank/DDBJ databases">
        <title>Discovery of the Pendulisporaceae a myxobacterial family with distinct sporulation behavior and unique specialized metabolism.</title>
        <authorList>
            <person name="Garcia R."/>
            <person name="Popoff A."/>
            <person name="Bader C.D."/>
            <person name="Loehr J."/>
            <person name="Walesch S."/>
            <person name="Walt C."/>
            <person name="Boldt J."/>
            <person name="Bunk B."/>
            <person name="Haeckl F.J.F.P.J."/>
            <person name="Gunesch A.P."/>
            <person name="Birkelbach J."/>
            <person name="Nuebel U."/>
            <person name="Pietschmann T."/>
            <person name="Bach T."/>
            <person name="Mueller R."/>
        </authorList>
    </citation>
    <scope>NUCLEOTIDE SEQUENCE</scope>
    <source>
        <strain evidence="9">MSr11367</strain>
    </source>
</reference>
<feature type="domain" description="Acyl-CoA dehydrogenase/oxidase C-terminal" evidence="6">
    <location>
        <begin position="236"/>
        <end position="378"/>
    </location>
</feature>
<name>A0ABZ2KUH0_9BACT</name>
<dbReference type="Pfam" id="PF02770">
    <property type="entry name" value="Acyl-CoA_dh_M"/>
    <property type="match status" value="1"/>
</dbReference>
<evidence type="ECO:0000259" key="6">
    <source>
        <dbReference type="Pfam" id="PF00441"/>
    </source>
</evidence>
<keyword evidence="10" id="KW-1185">Reference proteome</keyword>
<dbReference type="PANTHER" id="PTHR43188:SF1">
    <property type="entry name" value="ACYL-COA DEHYDROGENASE"/>
    <property type="match status" value="1"/>
</dbReference>
<dbReference type="Gene3D" id="1.20.140.10">
    <property type="entry name" value="Butyryl-CoA Dehydrogenase, subunit A, domain 3"/>
    <property type="match status" value="1"/>
</dbReference>
<dbReference type="InterPro" id="IPR006091">
    <property type="entry name" value="Acyl-CoA_Oxase/DH_mid-dom"/>
</dbReference>
<dbReference type="PROSITE" id="PS00073">
    <property type="entry name" value="ACYL_COA_DH_2"/>
    <property type="match status" value="1"/>
</dbReference>
<dbReference type="Pfam" id="PF00441">
    <property type="entry name" value="Acyl-CoA_dh_1"/>
    <property type="match status" value="1"/>
</dbReference>
<keyword evidence="4 5" id="KW-0274">FAD</keyword>
<evidence type="ECO:0000256" key="1">
    <source>
        <dbReference type="ARBA" id="ARBA00001974"/>
    </source>
</evidence>
<evidence type="ECO:0000313" key="10">
    <source>
        <dbReference type="Proteomes" id="UP001374803"/>
    </source>
</evidence>
<sequence length="385" mass="42401">MVPDFYHIDALLTDEEREVRRRMRAFCDREVLPVAAQYWERAEMPVELLAKLASLNLAGGSIRGYGCPGLSATAVGLAAAELTRGDGSLNTIFGVHSWLAMATIDRCGSEAQKDRWLPAMARLEKIGAFAMTEPEHGSDVVLFETSARRDGEDWILHGSKKWIGNASIADVVIVWARLNANQVGAFLVEKGSPGFHTKVITGKVSQRAVLQAEITLENVRVPGSHRLANANTFNDFTHILTNSRCLVAWIALGHAMACYEHALAYAQKRVQFRKPIAHFQLVQQKLARMLAEVTGMQLLCLRMSQLMDSPRMTAGIAAMAKMHTCLKARQVVADARDLLGGNGILLEYHVAKHQADMEGIFTLEGTDHMQSLIVGREITGVQAFL</sequence>
<organism evidence="9 10">
    <name type="scientific">Pendulispora rubella</name>
    <dbReference type="NCBI Taxonomy" id="2741070"/>
    <lineage>
        <taxon>Bacteria</taxon>
        <taxon>Pseudomonadati</taxon>
        <taxon>Myxococcota</taxon>
        <taxon>Myxococcia</taxon>
        <taxon>Myxococcales</taxon>
        <taxon>Sorangiineae</taxon>
        <taxon>Pendulisporaceae</taxon>
        <taxon>Pendulispora</taxon>
    </lineage>
</organism>